<dbReference type="InterPro" id="IPR045702">
    <property type="entry name" value="DUF6060"/>
</dbReference>
<protein>
    <submittedName>
        <fullName evidence="1">Uncharacterized protein</fullName>
    </submittedName>
</protein>
<gene>
    <name evidence="1" type="ORF">MUS_3563</name>
</gene>
<dbReference type="KEGG" id="bqy:MUS_3563"/>
<dbReference type="HOGENOM" id="CLU_1150936_0_0_9"/>
<dbReference type="EMBL" id="CP003332">
    <property type="protein sequence ID" value="AFJ63434.1"/>
    <property type="molecule type" value="Genomic_DNA"/>
</dbReference>
<accession>I2C9W0</accession>
<evidence type="ECO:0000313" key="1">
    <source>
        <dbReference type="EMBL" id="AFJ63434.1"/>
    </source>
</evidence>
<sequence length="253" mass="28675">MCHKIRRVYMKKKVTLLIAVFVVFLMVFGNPSKGFAVEQYTINLSDSNVEKFYDEEQGAVIAPFKASEHGLVPVSKDEYEKTTEIKENEDLENEFVVSEESNDELEFKPYADVDLRYWRYKEKSATKYYGDPIKVSATIKCTTSSCRVDKQTQATVSKSYSVNASSEIQAINYGASFNFTSAKSYSTTYSFTLKKGQSGYIAFKPYKRKSTGTLTQYSTMHGKISSKSAYGRSAIKMKTGEADGYYTFVFTKK</sequence>
<organism evidence="1 2">
    <name type="scientific">Bacillus amyloliquefaciens (strain Y2)</name>
    <name type="common">Bacillus amyloliquefaciens subsp. plantarum (strain B9601-Y2)</name>
    <dbReference type="NCBI Taxonomy" id="1155777"/>
    <lineage>
        <taxon>Bacteria</taxon>
        <taxon>Bacillati</taxon>
        <taxon>Bacillota</taxon>
        <taxon>Bacilli</taxon>
        <taxon>Bacillales</taxon>
        <taxon>Bacillaceae</taxon>
        <taxon>Bacillus</taxon>
        <taxon>Bacillus amyloliquefaciens group</taxon>
    </lineage>
</organism>
<evidence type="ECO:0000313" key="2">
    <source>
        <dbReference type="Proteomes" id="UP000002878"/>
    </source>
</evidence>
<name>I2C9W0_BACAY</name>
<dbReference type="AlphaFoldDB" id="I2C9W0"/>
<reference evidence="1 2" key="1">
    <citation type="journal article" date="2012" name="J. Biotechnol.">
        <title>Genome sequence of the plant growth promoting strain Bacillus amyloliquefaciens subsp. plantarum B9601-Y2 and expression of mersacidin and other secondary metabolites.</title>
        <authorList>
            <person name="He P."/>
            <person name="Hao K."/>
            <person name="Blom J."/>
            <person name="Ruckert C."/>
            <person name="Vater J."/>
            <person name="Mao Z."/>
            <person name="Wu Y."/>
            <person name="Hou M."/>
            <person name="He P."/>
            <person name="He Y."/>
            <person name="Borriss R."/>
        </authorList>
    </citation>
    <scope>NUCLEOTIDE SEQUENCE [LARGE SCALE GENOMIC DNA]</scope>
    <source>
        <strain evidence="1">Y2</strain>
    </source>
</reference>
<dbReference type="Pfam" id="PF19535">
    <property type="entry name" value="DUF6060"/>
    <property type="match status" value="1"/>
</dbReference>
<dbReference type="Proteomes" id="UP000002878">
    <property type="component" value="Chromosome"/>
</dbReference>
<proteinExistence type="predicted"/>
<dbReference type="PATRIC" id="fig|1126211.3.peg.3391"/>